<gene>
    <name evidence="2" type="ordered locus">Plabr_4581</name>
</gene>
<dbReference type="Gene3D" id="1.20.1330.10">
    <property type="entry name" value="f41 fragment of flagellin, N-terminal domain"/>
    <property type="match status" value="1"/>
</dbReference>
<name>F0SNA9_RUBBR</name>
<keyword evidence="2" id="KW-0969">Cilium</keyword>
<dbReference type="Proteomes" id="UP000006860">
    <property type="component" value="Chromosome"/>
</dbReference>
<dbReference type="PANTHER" id="PTHR42792:SF1">
    <property type="entry name" value="FLAGELLAR HOOK-ASSOCIATED PROTEIN 3"/>
    <property type="match status" value="1"/>
</dbReference>
<dbReference type="InterPro" id="IPR001492">
    <property type="entry name" value="Flagellin"/>
</dbReference>
<dbReference type="AlphaFoldDB" id="F0SNA9"/>
<proteinExistence type="predicted"/>
<keyword evidence="2" id="KW-0966">Cell projection</keyword>
<dbReference type="SUPFAM" id="SSF64518">
    <property type="entry name" value="Phase 1 flagellin"/>
    <property type="match status" value="2"/>
</dbReference>
<dbReference type="eggNOG" id="COG1344">
    <property type="taxonomic scope" value="Bacteria"/>
</dbReference>
<dbReference type="EMBL" id="CP002546">
    <property type="protein sequence ID" value="ADY62152.1"/>
    <property type="molecule type" value="Genomic_DNA"/>
</dbReference>
<dbReference type="RefSeq" id="WP_013630856.1">
    <property type="nucleotide sequence ID" value="NC_015174.1"/>
</dbReference>
<keyword evidence="3" id="KW-1185">Reference proteome</keyword>
<dbReference type="OrthoDB" id="225814at2"/>
<sequence length="743" mass="76679">MSLGPLLPGRIPNSLLFTRSLQNLDRVSSEYLRLQDQISTGLKFQNIGENPSAAIQTIVLQQSLERNEQLQSNVETNRSLLTATEQALGDIGDVFNQMQTFILAGLGDGSSPSEKAQMANEVDTLIQHVVNISNSTFRGRYLFGGSQNTAAPFSISKTDQAVRFNGDLESISSYVSLDNLLGNNVSAGDTLRPLAEVDGTDIDPALVGSTKISSLFGGDGVKLDVIEVTVDTGGGPQTERINLAGAQTINDLITRMEAPFAGDLTVAFDATGIQLTPAAGTVAVADVPGSRTAGKLGITSAAAAGITSTDLNPKLGLQTTLASLNGGTGIGPTAGTGLVITNGSRTSTVDLTGLTTVEDLFNAIKAVDPDTMTGFTEDGSGLKIASRLSGVGFSISENGGTNASLLGIRTFDTTTPLAELNQGEGVPVGTGNDLEITRRDGSTTNISLEGAKTVQDVLNLVNAVDPGVLSLSLQTTGNGFTISDSSGTGPLTIGATDTATKLGIAGSEDGNAELIGANIGAESAPDLLADLNDGAGVPVGAGTLDITRRDGSVVNISLAGATTIQDVLNTVNAVDPGNLTLSLNASGGGFRLADNSGTGPLTVADNAVSTGLGINGTEDGVVPIDGTDPNQQRADGVIDLLFRLSTALRSGDNQSLEAIDRKLDAHLQEFNYQRGSVAGRLRSLDEYANSLADQDLVIQEAIVEVFHTDMPAAITEYTNLQVSIQATQQIAAQTLQLNLFNYL</sequence>
<dbReference type="STRING" id="756272.Plabr_4581"/>
<accession>F0SNA9</accession>
<dbReference type="HOGENOM" id="CLU_373788_0_0_0"/>
<feature type="domain" description="Flagellin N-terminal" evidence="1">
    <location>
        <begin position="21"/>
        <end position="147"/>
    </location>
</feature>
<dbReference type="InterPro" id="IPR001029">
    <property type="entry name" value="Flagellin_N"/>
</dbReference>
<reference evidence="3" key="1">
    <citation type="submission" date="2011-02" db="EMBL/GenBank/DDBJ databases">
        <title>The complete genome of Planctomyces brasiliensis DSM 5305.</title>
        <authorList>
            <person name="Lucas S."/>
            <person name="Copeland A."/>
            <person name="Lapidus A."/>
            <person name="Bruce D."/>
            <person name="Goodwin L."/>
            <person name="Pitluck S."/>
            <person name="Kyrpides N."/>
            <person name="Mavromatis K."/>
            <person name="Pagani I."/>
            <person name="Ivanova N."/>
            <person name="Ovchinnikova G."/>
            <person name="Lu M."/>
            <person name="Detter J.C."/>
            <person name="Han C."/>
            <person name="Land M."/>
            <person name="Hauser L."/>
            <person name="Markowitz V."/>
            <person name="Cheng J.-F."/>
            <person name="Hugenholtz P."/>
            <person name="Woyke T."/>
            <person name="Wu D."/>
            <person name="Tindall B."/>
            <person name="Pomrenke H.G."/>
            <person name="Brambilla E."/>
            <person name="Klenk H.-P."/>
            <person name="Eisen J.A."/>
        </authorList>
    </citation>
    <scope>NUCLEOTIDE SEQUENCE [LARGE SCALE GENOMIC DNA]</scope>
    <source>
        <strain evidence="3">ATCC 49424 / DSM 5305 / JCM 21570 / NBRC 103401 / IFAM 1448</strain>
    </source>
</reference>
<evidence type="ECO:0000259" key="1">
    <source>
        <dbReference type="Pfam" id="PF00669"/>
    </source>
</evidence>
<protein>
    <submittedName>
        <fullName evidence="2">Flagellin domain protein</fullName>
    </submittedName>
</protein>
<dbReference type="KEGG" id="pbs:Plabr_4581"/>
<keyword evidence="2" id="KW-0282">Flagellum</keyword>
<dbReference type="PANTHER" id="PTHR42792">
    <property type="entry name" value="FLAGELLIN"/>
    <property type="match status" value="1"/>
</dbReference>
<dbReference type="GO" id="GO:0005198">
    <property type="term" value="F:structural molecule activity"/>
    <property type="evidence" value="ECO:0007669"/>
    <property type="project" value="InterPro"/>
</dbReference>
<organism evidence="2 3">
    <name type="scientific">Rubinisphaera brasiliensis (strain ATCC 49424 / DSM 5305 / JCM 21570 / IAM 15109 / NBRC 103401 / IFAM 1448)</name>
    <name type="common">Planctomyces brasiliensis</name>
    <dbReference type="NCBI Taxonomy" id="756272"/>
    <lineage>
        <taxon>Bacteria</taxon>
        <taxon>Pseudomonadati</taxon>
        <taxon>Planctomycetota</taxon>
        <taxon>Planctomycetia</taxon>
        <taxon>Planctomycetales</taxon>
        <taxon>Planctomycetaceae</taxon>
        <taxon>Rubinisphaera</taxon>
    </lineage>
</organism>
<evidence type="ECO:0000313" key="2">
    <source>
        <dbReference type="EMBL" id="ADY62152.1"/>
    </source>
</evidence>
<evidence type="ECO:0000313" key="3">
    <source>
        <dbReference type="Proteomes" id="UP000006860"/>
    </source>
</evidence>
<dbReference type="GO" id="GO:0009288">
    <property type="term" value="C:bacterial-type flagellum"/>
    <property type="evidence" value="ECO:0007669"/>
    <property type="project" value="InterPro"/>
</dbReference>
<dbReference type="Pfam" id="PF00669">
    <property type="entry name" value="Flagellin_N"/>
    <property type="match status" value="1"/>
</dbReference>